<dbReference type="InterPro" id="IPR006944">
    <property type="entry name" value="Phage/GTA_portal"/>
</dbReference>
<evidence type="ECO:0000313" key="4">
    <source>
        <dbReference type="EMBL" id="HHE04909.1"/>
    </source>
</evidence>
<protein>
    <submittedName>
        <fullName evidence="4">Phage portal protein</fullName>
    </submittedName>
</protein>
<feature type="domain" description="DOD-type homing endonuclease" evidence="3">
    <location>
        <begin position="130"/>
        <end position="189"/>
    </location>
</feature>
<dbReference type="PROSITE" id="PS50818">
    <property type="entry name" value="INTEIN_C_TER"/>
    <property type="match status" value="1"/>
</dbReference>
<feature type="non-terminal residue" evidence="4">
    <location>
        <position position="1"/>
    </location>
</feature>
<dbReference type="EMBL" id="DRTB01000186">
    <property type="protein sequence ID" value="HHE04909.1"/>
    <property type="molecule type" value="Genomic_DNA"/>
</dbReference>
<dbReference type="GO" id="GO:0016539">
    <property type="term" value="P:intein-mediated protein splicing"/>
    <property type="evidence" value="ECO:0007669"/>
    <property type="project" value="InterPro"/>
</dbReference>
<dbReference type="PROSITE" id="PS50819">
    <property type="entry name" value="INTEIN_ENDONUCLEASE"/>
    <property type="match status" value="1"/>
</dbReference>
<dbReference type="CDD" id="cd00081">
    <property type="entry name" value="Hint"/>
    <property type="match status" value="1"/>
</dbReference>
<dbReference type="InterPro" id="IPR027434">
    <property type="entry name" value="Homing_endonucl"/>
</dbReference>
<dbReference type="Gene3D" id="2.170.16.10">
    <property type="entry name" value="Hedgehog/Intein (Hint) domain"/>
    <property type="match status" value="1"/>
</dbReference>
<name>A0A7C5HJN9_UNCW3</name>
<dbReference type="GO" id="GO:0004519">
    <property type="term" value="F:endonuclease activity"/>
    <property type="evidence" value="ECO:0007669"/>
    <property type="project" value="InterPro"/>
</dbReference>
<dbReference type="SUPFAM" id="SSF55608">
    <property type="entry name" value="Homing endonucleases"/>
    <property type="match status" value="1"/>
</dbReference>
<gene>
    <name evidence="4" type="ORF">ENL19_02470</name>
</gene>
<dbReference type="Gene3D" id="3.10.28.10">
    <property type="entry name" value="Homing endonucleases"/>
    <property type="match status" value="1"/>
</dbReference>
<dbReference type="InterPro" id="IPR030934">
    <property type="entry name" value="Intein_C"/>
</dbReference>
<keyword evidence="1" id="KW-0068">Autocatalytic cleavage</keyword>
<dbReference type="Proteomes" id="UP000886110">
    <property type="component" value="Unassembled WGS sequence"/>
</dbReference>
<keyword evidence="2" id="KW-0651">Protein splicing</keyword>
<reference evidence="4" key="1">
    <citation type="journal article" date="2020" name="mSystems">
        <title>Genome- and Community-Level Interaction Insights into Carbon Utilization and Element Cycling Functions of Hydrothermarchaeota in Hydrothermal Sediment.</title>
        <authorList>
            <person name="Zhou Z."/>
            <person name="Liu Y."/>
            <person name="Xu W."/>
            <person name="Pan J."/>
            <person name="Luo Z.H."/>
            <person name="Li M."/>
        </authorList>
    </citation>
    <scope>NUCLEOTIDE SEQUENCE [LARGE SCALE GENOMIC DNA]</scope>
    <source>
        <strain evidence="4">HyVt-74</strain>
    </source>
</reference>
<dbReference type="Pfam" id="PF04860">
    <property type="entry name" value="Phage_portal"/>
    <property type="match status" value="1"/>
</dbReference>
<evidence type="ECO:0000256" key="1">
    <source>
        <dbReference type="ARBA" id="ARBA00022813"/>
    </source>
</evidence>
<dbReference type="InterPro" id="IPR004860">
    <property type="entry name" value="LAGLIDADG_dom"/>
</dbReference>
<dbReference type="AlphaFoldDB" id="A0A7C5HJN9"/>
<organism evidence="4">
    <name type="scientific">candidate division WOR-3 bacterium</name>
    <dbReference type="NCBI Taxonomy" id="2052148"/>
    <lineage>
        <taxon>Bacteria</taxon>
        <taxon>Bacteria division WOR-3</taxon>
    </lineage>
</organism>
<comment type="caution">
    <text evidence="4">The sequence shown here is derived from an EMBL/GenBank/DDBJ whole genome shotgun (WGS) entry which is preliminary data.</text>
</comment>
<evidence type="ECO:0000256" key="2">
    <source>
        <dbReference type="ARBA" id="ARBA00023000"/>
    </source>
</evidence>
<dbReference type="PRINTS" id="PR00379">
    <property type="entry name" value="INTEIN"/>
</dbReference>
<dbReference type="InterPro" id="IPR036844">
    <property type="entry name" value="Hint_dom_sf"/>
</dbReference>
<dbReference type="SUPFAM" id="SSF51294">
    <property type="entry name" value="Hedgehog/intein (Hint) domain"/>
    <property type="match status" value="1"/>
</dbReference>
<dbReference type="InterPro" id="IPR004042">
    <property type="entry name" value="Intein_endonuc_central"/>
</dbReference>
<dbReference type="Pfam" id="PF14528">
    <property type="entry name" value="LAGLIDADG_3"/>
    <property type="match status" value="1"/>
</dbReference>
<dbReference type="InterPro" id="IPR003586">
    <property type="entry name" value="Hint_dom_C"/>
</dbReference>
<dbReference type="NCBIfam" id="TIGR01443">
    <property type="entry name" value="intein_Cterm"/>
    <property type="match status" value="1"/>
</dbReference>
<sequence>SQVAEIREKGKYVFSNMDLARRYNVNICAIQSIVHGRKYDFNDKRAGLSKDQIIEIKELLSKRIKTVDLAKEYDVCCSTIANILSSRSWDEKSKITKIEPIHLVEEGLCTKFSSVSAVNELKSLGFNGTAHTKSVPAWVFNISDEAKLSFLRGFLDADGSVDKRGRISFSSCNKSLLSQIRHLCMSLGIPVTNLREYSGTTKLPNGNIIKFRQFYFTCSDPKANRRIGSHTLIYQERLENGKPFGRKDRHYPLHGGKGFDLNSCSLSRICSIEKSQIVEPVYDLEVEDTHSFIANGVVVHNSNINQEQISFVVDSIRPWLVRIEQNYNIQLLTDEERRQGYFFEHSVEGLLRGDSTARAEFYSKLFNIGVFSINEIRELENKNPVDGGDERYVPLNMIPVSQINQISQQKIESKSTGDIKVLEHREEELPEIEYTEEDLVILGRERLQKKYLPVVEDAFSNLVSSEVDEIRKAIEKHLQERNAIDFELWLNEFYTKDFSSKFLNEIGPYLRTYAESVSEVAASEIGVEYKMTPELEEFINKYTEIYSLRYTGSSANQIKKLIGESDTEDVVGVLSERLNEWIEKRPLKEAADTVARMNGAITRAYFKGAGIIKLIWVTRGAKPCIYCRSLHGKVVGIDKPFLEKGVYQPSGAEGQFFIRGPHYHPPIHRACQCMVRAG</sequence>
<accession>A0A7C5HJN9</accession>
<proteinExistence type="predicted"/>
<dbReference type="InterPro" id="IPR006142">
    <property type="entry name" value="INTEIN"/>
</dbReference>
<evidence type="ECO:0000259" key="3">
    <source>
        <dbReference type="PROSITE" id="PS50819"/>
    </source>
</evidence>
<dbReference type="SMART" id="SM00305">
    <property type="entry name" value="HintC"/>
    <property type="match status" value="1"/>
</dbReference>